<feature type="domain" description="ABC transmembrane type-1" evidence="8">
    <location>
        <begin position="231"/>
        <end position="422"/>
    </location>
</feature>
<dbReference type="PANTHER" id="PTHR43744">
    <property type="entry name" value="ABC TRANSPORTER PERMEASE PROTEIN MG189-RELATED-RELATED"/>
    <property type="match status" value="1"/>
</dbReference>
<evidence type="ECO:0000313" key="10">
    <source>
        <dbReference type="EMBL" id="MST93035.1"/>
    </source>
</evidence>
<dbReference type="RefSeq" id="WP_058723810.1">
    <property type="nucleotide sequence ID" value="NZ_JAETPD010000020.1"/>
</dbReference>
<feature type="transmembrane region" description="Helical" evidence="7">
    <location>
        <begin position="343"/>
        <end position="365"/>
    </location>
</feature>
<evidence type="ECO:0000256" key="5">
    <source>
        <dbReference type="ARBA" id="ARBA00022989"/>
    </source>
</evidence>
<dbReference type="Gene3D" id="1.10.3720.10">
    <property type="entry name" value="MetI-like"/>
    <property type="match status" value="1"/>
</dbReference>
<evidence type="ECO:0000256" key="2">
    <source>
        <dbReference type="ARBA" id="ARBA00022448"/>
    </source>
</evidence>
<dbReference type="InterPro" id="IPR035906">
    <property type="entry name" value="MetI-like_sf"/>
</dbReference>
<comment type="similarity">
    <text evidence="7">Belongs to the binding-protein-dependent transport system permease family.</text>
</comment>
<keyword evidence="2 7" id="KW-0813">Transport</keyword>
<keyword evidence="4 7" id="KW-0812">Transmembrane</keyword>
<evidence type="ECO:0000313" key="11">
    <source>
        <dbReference type="Proteomes" id="UP000053433"/>
    </source>
</evidence>
<evidence type="ECO:0000259" key="8">
    <source>
        <dbReference type="PROSITE" id="PS50928"/>
    </source>
</evidence>
<reference evidence="9 11" key="1">
    <citation type="submission" date="2015-10" db="EMBL/GenBank/DDBJ databases">
        <title>A novel member of the family Ruminococcaceae isolated from human faeces.</title>
        <authorList>
            <person name="Shkoporov A.N."/>
            <person name="Chaplin A.V."/>
            <person name="Motuzova O.V."/>
            <person name="Kafarskaia L.I."/>
            <person name="Efimov B.A."/>
        </authorList>
    </citation>
    <scope>NUCLEOTIDE SEQUENCE [LARGE SCALE GENOMIC DNA]</scope>
    <source>
        <strain evidence="9 11">668</strain>
    </source>
</reference>
<keyword evidence="6 7" id="KW-0472">Membrane</keyword>
<comment type="caution">
    <text evidence="9">The sequence shown here is derived from an EMBL/GenBank/DDBJ whole genome shotgun (WGS) entry which is preliminary data.</text>
</comment>
<feature type="transmembrane region" description="Helical" evidence="7">
    <location>
        <begin position="227"/>
        <end position="256"/>
    </location>
</feature>
<dbReference type="GO" id="GO:0055085">
    <property type="term" value="P:transmembrane transport"/>
    <property type="evidence" value="ECO:0007669"/>
    <property type="project" value="InterPro"/>
</dbReference>
<keyword evidence="5 7" id="KW-1133">Transmembrane helix</keyword>
<evidence type="ECO:0000256" key="4">
    <source>
        <dbReference type="ARBA" id="ARBA00022692"/>
    </source>
</evidence>
<dbReference type="Proteomes" id="UP000053433">
    <property type="component" value="Unassembled WGS sequence"/>
</dbReference>
<accession>A0A0W7TMJ7</accession>
<evidence type="ECO:0000256" key="7">
    <source>
        <dbReference type="RuleBase" id="RU363032"/>
    </source>
</evidence>
<keyword evidence="3" id="KW-1003">Cell membrane</keyword>
<gene>
    <name evidence="9" type="ORF">ASJ35_16475</name>
    <name evidence="10" type="ORF">FYJ76_14030</name>
</gene>
<dbReference type="PROSITE" id="PS50928">
    <property type="entry name" value="ABC_TM1"/>
    <property type="match status" value="1"/>
</dbReference>
<feature type="transmembrane region" description="Helical" evidence="7">
    <location>
        <begin position="9"/>
        <end position="30"/>
    </location>
</feature>
<name>A0A0W7TMJ7_9FIRM</name>
<dbReference type="CDD" id="cd06261">
    <property type="entry name" value="TM_PBP2"/>
    <property type="match status" value="1"/>
</dbReference>
<feature type="transmembrane region" description="Helical" evidence="7">
    <location>
        <begin position="403"/>
        <end position="422"/>
    </location>
</feature>
<sequence>MKHSKFRVVSYFVTILFAILILYPLIYIGANAMKDSAKIYDTPPKLTPDTARSLSIVVDYSGMEEAGLLESIQKDHITAMLSTIYELPKESLFEVKFYGTMNGKTVYYARAHRGRIDLEKDQGVFQGVAITAQTLDYPERIQRAIDSMGYKFDLNGLNQTVDAAQLGQNELNETVGNFLQDTYGLNGNFKGTTLSVNNWLLLESFAYYFRLPSFLYANNKAVSNFSFFVFLFNTIIVIVWAMVMQALLCALTAFPLSRLLPRKTANRMLLFFLGTTMIPFVSVMIPQFTMFKSMGFYDNYAALLLPHLLPYGFYVYLYKGFFDNLPESLFEAARIDGASNLYLFFRVCMPLSKPIISVIALQTFLSNWNDFFWAWMVTEKQNLWTLNVALYNISKVTSVRPNFIMGLSVLTIIPVLLLTILFSNQIKESIATAGIKG</sequence>
<proteinExistence type="inferred from homology"/>
<dbReference type="Pfam" id="PF00528">
    <property type="entry name" value="BPD_transp_1"/>
    <property type="match status" value="1"/>
</dbReference>
<comment type="subcellular location">
    <subcellularLocation>
        <location evidence="1 7">Cell membrane</location>
        <topology evidence="1 7">Multi-pass membrane protein</topology>
    </subcellularLocation>
</comment>
<evidence type="ECO:0000313" key="9">
    <source>
        <dbReference type="EMBL" id="KUE74943.1"/>
    </source>
</evidence>
<reference evidence="10 12" key="2">
    <citation type="submission" date="2019-08" db="EMBL/GenBank/DDBJ databases">
        <title>In-depth cultivation of the pig gut microbiome towards novel bacterial diversity and tailored functional studies.</title>
        <authorList>
            <person name="Wylensek D."/>
            <person name="Hitch T.C.A."/>
            <person name="Clavel T."/>
        </authorList>
    </citation>
    <scope>NUCLEOTIDE SEQUENCE [LARGE SCALE GENOMIC DNA]</scope>
    <source>
        <strain evidence="10 12">WCA3-601-WT-6J</strain>
    </source>
</reference>
<evidence type="ECO:0000256" key="6">
    <source>
        <dbReference type="ARBA" id="ARBA00023136"/>
    </source>
</evidence>
<dbReference type="Proteomes" id="UP000431913">
    <property type="component" value="Unassembled WGS sequence"/>
</dbReference>
<protein>
    <submittedName>
        <fullName evidence="10">Carbohydrate ABC transporter permease</fullName>
    </submittedName>
    <submittedName>
        <fullName evidence="9">Sugar permease</fullName>
    </submittedName>
</protein>
<evidence type="ECO:0000256" key="3">
    <source>
        <dbReference type="ARBA" id="ARBA00022475"/>
    </source>
</evidence>
<dbReference type="InterPro" id="IPR000515">
    <property type="entry name" value="MetI-like"/>
</dbReference>
<dbReference type="EMBL" id="LMUA01000035">
    <property type="protein sequence ID" value="KUE74943.1"/>
    <property type="molecule type" value="Genomic_DNA"/>
</dbReference>
<evidence type="ECO:0000256" key="1">
    <source>
        <dbReference type="ARBA" id="ARBA00004651"/>
    </source>
</evidence>
<dbReference type="PANTHER" id="PTHR43744:SF12">
    <property type="entry name" value="ABC TRANSPORTER PERMEASE PROTEIN MG189-RELATED"/>
    <property type="match status" value="1"/>
</dbReference>
<feature type="transmembrane region" description="Helical" evidence="7">
    <location>
        <begin position="268"/>
        <end position="288"/>
    </location>
</feature>
<evidence type="ECO:0000313" key="12">
    <source>
        <dbReference type="Proteomes" id="UP000431913"/>
    </source>
</evidence>
<organism evidence="9 11">
    <name type="scientific">Ruthenibacterium lactatiformans</name>
    <dbReference type="NCBI Taxonomy" id="1550024"/>
    <lineage>
        <taxon>Bacteria</taxon>
        <taxon>Bacillati</taxon>
        <taxon>Bacillota</taxon>
        <taxon>Clostridia</taxon>
        <taxon>Eubacteriales</taxon>
        <taxon>Oscillospiraceae</taxon>
        <taxon>Ruthenibacterium</taxon>
    </lineage>
</organism>
<feature type="transmembrane region" description="Helical" evidence="7">
    <location>
        <begin position="300"/>
        <end position="322"/>
    </location>
</feature>
<dbReference type="AlphaFoldDB" id="A0A0W7TMJ7"/>
<dbReference type="GO" id="GO:0005886">
    <property type="term" value="C:plasma membrane"/>
    <property type="evidence" value="ECO:0007669"/>
    <property type="project" value="UniProtKB-SubCell"/>
</dbReference>
<dbReference type="EMBL" id="VUNJ01000018">
    <property type="protein sequence ID" value="MST93035.1"/>
    <property type="molecule type" value="Genomic_DNA"/>
</dbReference>
<dbReference type="SUPFAM" id="SSF161098">
    <property type="entry name" value="MetI-like"/>
    <property type="match status" value="1"/>
</dbReference>